<accession>A0ACC0VCR8</accession>
<dbReference type="EMBL" id="CM047940">
    <property type="protein sequence ID" value="KAI9904242.1"/>
    <property type="molecule type" value="Genomic_DNA"/>
</dbReference>
<evidence type="ECO:0000313" key="1">
    <source>
        <dbReference type="EMBL" id="KAI9904242.1"/>
    </source>
</evidence>
<comment type="caution">
    <text evidence="1">The sequence shown here is derived from an EMBL/GenBank/DDBJ whole genome shotgun (WGS) entry which is preliminary data.</text>
</comment>
<reference evidence="1" key="1">
    <citation type="submission" date="2022-10" db="EMBL/GenBank/DDBJ databases">
        <title>Complete Genome of Trichothecium roseum strain YXFP-22015, a Plant Pathogen Isolated from Citrus.</title>
        <authorList>
            <person name="Wang Y."/>
            <person name="Zhu L."/>
        </authorList>
    </citation>
    <scope>NUCLEOTIDE SEQUENCE</scope>
    <source>
        <strain evidence="1">YXFP-22015</strain>
    </source>
</reference>
<name>A0ACC0VCR8_9HYPO</name>
<dbReference type="Proteomes" id="UP001163324">
    <property type="component" value="Chromosome 1"/>
</dbReference>
<keyword evidence="2" id="KW-1185">Reference proteome</keyword>
<sequence>MGNSTSTENPRRAPQKLSKPRVGNLSASPTSHTGSHSSPSVDGTRFSNSYLVGSLPLPLVDGEARSKSAEAIPQLDELKFFDDDSQEDPKSPTDVFRSSPAPSQQQLLERRKSTGLSLGPSNELSRRQSIIQPLARASTIGTLSTRRSGHFDPIAYEACLLREGLSGGKVEGISPTGSQNEIHEAAETGWAETSLQEDQFSPVHRTRSEASLFTTTRRRSMIQIPGVATRPQPKLPSPEIKSKHRKSLPLPANEEVEEDIDDFEDFQRHRRLTMPPQALGSPDERASTPVSVAEYQQIGGMQFGTLRITNGRPESTHSSPRASMTRRRHRATFSHSSKLSREFTSPSSSTAATPAEERSEDTMFLGVPSVVIKPAIQEADDVLEMPIKKSTLELPANKPQPPGSADVSVGPASPTRMDADASSTKARSFEADGEDKPPYPEVLDVRDDASAKGTSTPNDSESGMLSTSSSKSSKTPPSKSDSGYGSSVSLQSFFSIKKKSKKAEEPLPSRPTLQHHTPFQSQTQVTRSRDTPEDKAPPATPTKVETTPPFIPAEVIGRTSSLKSMIARGTKQSNEGAKTHSRTASSGTQKSAKSTKSDPSGASRDESETPKHGKLRRLLSGARRKNTTYTTDTLGADTPPVPSNAEEMASKHNGAFATVVPIAEPPAVRPQSSKETLPRSTSLRTAPNTKPRPVSESFEVARWNRSANDAGNRRHSHVPHPFSSPAPSRVNSKASNRSRNGLRKSRSVSKKTMQDCSDSDEEVPLYGVQTASIDNIRRSVGNSAFDQAFASMHDAHGPYAAAFADKPAYHSPPRAQHRPPRLRPRSSAPDFLATVPEPSSASDILALKQPKTPPPISLRTRGSKKSKRRSTQPSGRPYYSSQAPPPLWQTNFEAPPLLAHSGPRSPGGQPLPPAPQPHRYDGYQPAHHRPLFASQNELGPGRRMSVHGRGSQGGHARNRSAGAVEDTKGPYRVMQGHNPSTHQGVAIWG</sequence>
<organism evidence="1 2">
    <name type="scientific">Trichothecium roseum</name>
    <dbReference type="NCBI Taxonomy" id="47278"/>
    <lineage>
        <taxon>Eukaryota</taxon>
        <taxon>Fungi</taxon>
        <taxon>Dikarya</taxon>
        <taxon>Ascomycota</taxon>
        <taxon>Pezizomycotina</taxon>
        <taxon>Sordariomycetes</taxon>
        <taxon>Hypocreomycetidae</taxon>
        <taxon>Hypocreales</taxon>
        <taxon>Hypocreales incertae sedis</taxon>
        <taxon>Trichothecium</taxon>
    </lineage>
</organism>
<proteinExistence type="predicted"/>
<protein>
    <submittedName>
        <fullName evidence="1">Uncharacterized protein</fullName>
    </submittedName>
</protein>
<evidence type="ECO:0000313" key="2">
    <source>
        <dbReference type="Proteomes" id="UP001163324"/>
    </source>
</evidence>
<gene>
    <name evidence="1" type="ORF">N3K66_000771</name>
</gene>